<evidence type="ECO:0000313" key="1">
    <source>
        <dbReference type="EMBL" id="PFH55835.1"/>
    </source>
</evidence>
<proteinExistence type="predicted"/>
<keyword evidence="2" id="KW-1185">Reference proteome</keyword>
<name>A0A2A9P2X7_OPHUN</name>
<evidence type="ECO:0000313" key="2">
    <source>
        <dbReference type="Proteomes" id="UP000037136"/>
    </source>
</evidence>
<organism evidence="1 2">
    <name type="scientific">Ophiocordyceps unilateralis</name>
    <name type="common">Zombie-ant fungus</name>
    <name type="synonym">Torrubia unilateralis</name>
    <dbReference type="NCBI Taxonomy" id="268505"/>
    <lineage>
        <taxon>Eukaryota</taxon>
        <taxon>Fungi</taxon>
        <taxon>Dikarya</taxon>
        <taxon>Ascomycota</taxon>
        <taxon>Pezizomycotina</taxon>
        <taxon>Sordariomycetes</taxon>
        <taxon>Hypocreomycetidae</taxon>
        <taxon>Hypocreales</taxon>
        <taxon>Ophiocordycipitaceae</taxon>
        <taxon>Ophiocordyceps</taxon>
    </lineage>
</organism>
<comment type="caution">
    <text evidence="1">The sequence shown here is derived from an EMBL/GenBank/DDBJ whole genome shotgun (WGS) entry which is preliminary data.</text>
</comment>
<dbReference type="AlphaFoldDB" id="A0A2A9P2X7"/>
<sequence length="121" mass="14351">MEFTLDQMVRMRQNYNRFRVSSKERLPLDLKPIQPLRQNGKLPWYPGRPNSVLFRTTVAMLCSPDRYGHYRETREKYCGSYWYCTHELFKQTPGKEKPGYTAKTCFDQRTDPVAAFSNTGR</sequence>
<accession>A0A2A9P2X7</accession>
<reference evidence="1 2" key="1">
    <citation type="journal article" date="2015" name="BMC Genomics">
        <title>Gene expression during zombie ant biting behavior reflects the complexity underlying fungal parasitic behavioral manipulation.</title>
        <authorList>
            <person name="de Bekker C."/>
            <person name="Ohm R.A."/>
            <person name="Loreto R.G."/>
            <person name="Sebastian A."/>
            <person name="Albert I."/>
            <person name="Merrow M."/>
            <person name="Brachmann A."/>
            <person name="Hughes D.P."/>
        </authorList>
    </citation>
    <scope>NUCLEOTIDE SEQUENCE [LARGE SCALE GENOMIC DNA]</scope>
    <source>
        <strain evidence="1 2">SC16a</strain>
    </source>
</reference>
<dbReference type="STRING" id="268505.A0A2A9P2X7"/>
<protein>
    <submittedName>
        <fullName evidence="1">Uncharacterized protein</fullName>
    </submittedName>
</protein>
<reference evidence="1 2" key="2">
    <citation type="journal article" date="2017" name="Sci. Rep.">
        <title>Ant-infecting Ophiocordyceps genomes reveal a high diversity of potential behavioral manipulation genes and a possible major role for enterotoxins.</title>
        <authorList>
            <person name="de Bekker C."/>
            <person name="Ohm R.A."/>
            <person name="Evans H.C."/>
            <person name="Brachmann A."/>
            <person name="Hughes D.P."/>
        </authorList>
    </citation>
    <scope>NUCLEOTIDE SEQUENCE [LARGE SCALE GENOMIC DNA]</scope>
    <source>
        <strain evidence="1 2">SC16a</strain>
    </source>
</reference>
<gene>
    <name evidence="1" type="ORF">XA68_17532</name>
</gene>
<dbReference type="Proteomes" id="UP000037136">
    <property type="component" value="Unassembled WGS sequence"/>
</dbReference>
<dbReference type="EMBL" id="LAZP02000748">
    <property type="protein sequence ID" value="PFH55835.1"/>
    <property type="molecule type" value="Genomic_DNA"/>
</dbReference>